<evidence type="ECO:0000313" key="8">
    <source>
        <dbReference type="EMBL" id="CAB4027789.1"/>
    </source>
</evidence>
<feature type="region of interest" description="Disordered" evidence="7">
    <location>
        <begin position="247"/>
        <end position="446"/>
    </location>
</feature>
<feature type="compositionally biased region" description="Polar residues" evidence="7">
    <location>
        <begin position="397"/>
        <end position="411"/>
    </location>
</feature>
<dbReference type="InterPro" id="IPR008942">
    <property type="entry name" value="ENTH_VHS"/>
</dbReference>
<dbReference type="SMART" id="SM00726">
    <property type="entry name" value="UIM"/>
    <property type="match status" value="2"/>
</dbReference>
<evidence type="ECO:0000313" key="9">
    <source>
        <dbReference type="Proteomes" id="UP001152795"/>
    </source>
</evidence>
<evidence type="ECO:0000256" key="4">
    <source>
        <dbReference type="ARBA" id="ARBA00022553"/>
    </source>
</evidence>
<dbReference type="GO" id="GO:0005543">
    <property type="term" value="F:phospholipid binding"/>
    <property type="evidence" value="ECO:0007669"/>
    <property type="project" value="TreeGrafter"/>
</dbReference>
<keyword evidence="6" id="KW-0446">Lipid-binding</keyword>
<accession>A0A7D9JDZ2</accession>
<dbReference type="Gene3D" id="6.10.250.1800">
    <property type="match status" value="1"/>
</dbReference>
<organism evidence="8 9">
    <name type="scientific">Paramuricea clavata</name>
    <name type="common">Red gorgonian</name>
    <name type="synonym">Violescent sea-whip</name>
    <dbReference type="NCBI Taxonomy" id="317549"/>
    <lineage>
        <taxon>Eukaryota</taxon>
        <taxon>Metazoa</taxon>
        <taxon>Cnidaria</taxon>
        <taxon>Anthozoa</taxon>
        <taxon>Octocorallia</taxon>
        <taxon>Malacalcyonacea</taxon>
        <taxon>Plexauridae</taxon>
        <taxon>Paramuricea</taxon>
    </lineage>
</organism>
<evidence type="ECO:0000256" key="6">
    <source>
        <dbReference type="ARBA" id="ARBA00023121"/>
    </source>
</evidence>
<dbReference type="GO" id="GO:0005768">
    <property type="term" value="C:endosome"/>
    <property type="evidence" value="ECO:0007669"/>
    <property type="project" value="TreeGrafter"/>
</dbReference>
<dbReference type="GO" id="GO:0030276">
    <property type="term" value="F:clathrin binding"/>
    <property type="evidence" value="ECO:0007669"/>
    <property type="project" value="TreeGrafter"/>
</dbReference>
<dbReference type="GO" id="GO:0030125">
    <property type="term" value="C:clathrin vesicle coat"/>
    <property type="evidence" value="ECO:0007669"/>
    <property type="project" value="TreeGrafter"/>
</dbReference>
<feature type="compositionally biased region" description="Pro residues" evidence="7">
    <location>
        <begin position="367"/>
        <end position="380"/>
    </location>
</feature>
<feature type="compositionally biased region" description="Basic and acidic residues" evidence="7">
    <location>
        <begin position="194"/>
        <end position="209"/>
    </location>
</feature>
<keyword evidence="3" id="KW-0963">Cytoplasm</keyword>
<dbReference type="Gene3D" id="1.25.40.90">
    <property type="match status" value="1"/>
</dbReference>
<dbReference type="PANTHER" id="PTHR12276">
    <property type="entry name" value="EPSIN/ENT-RELATED"/>
    <property type="match status" value="1"/>
</dbReference>
<dbReference type="CDD" id="cd16990">
    <property type="entry name" value="ENTH_Epsin"/>
    <property type="match status" value="1"/>
</dbReference>
<dbReference type="Proteomes" id="UP001152795">
    <property type="component" value="Unassembled WGS sequence"/>
</dbReference>
<comment type="similarity">
    <text evidence="2">Belongs to the epsin family.</text>
</comment>
<dbReference type="FunFam" id="1.25.40.90:FF:000002">
    <property type="entry name" value="epsin-2 isoform X1"/>
    <property type="match status" value="1"/>
</dbReference>
<feature type="region of interest" description="Disordered" evidence="7">
    <location>
        <begin position="155"/>
        <end position="218"/>
    </location>
</feature>
<feature type="compositionally biased region" description="Polar residues" evidence="7">
    <location>
        <begin position="497"/>
        <end position="515"/>
    </location>
</feature>
<evidence type="ECO:0000256" key="3">
    <source>
        <dbReference type="ARBA" id="ARBA00022490"/>
    </source>
</evidence>
<dbReference type="PROSITE" id="PS50942">
    <property type="entry name" value="ENTH"/>
    <property type="match status" value="1"/>
</dbReference>
<dbReference type="Pfam" id="PF01417">
    <property type="entry name" value="ENTH"/>
    <property type="match status" value="1"/>
</dbReference>
<dbReference type="AlphaFoldDB" id="A0A7D9JDZ2"/>
<keyword evidence="9" id="KW-1185">Reference proteome</keyword>
<sequence length="542" mass="59086">MPITRQVKNVVKNYSNVEVKVREATSNDPWGPSSSLMADIADQTYNVVAFSEIMLMIWKRLNDHGKNWRHVYKSLVLLDYILKTGSERVAQQCRENIFAIQTLKDFQFIDRDGKDQGMNVREKSKQLVALLKDEERLKNERTRAIKAKERLSQGSNIGVGSNKLKPGATLRESGSASDVRVERASEASPVSRSWEPERRTYGSEIEKSRPSNTNEEELQLQLALALSKQEADDTKHKMEKDEQRYQIALTESRQSVKKPGDTSLLNMAGSGGSAVQVPDPWGVGAIAPPPQQPSDPWGQPKPVQWGPSDPQVDPWGEIPTGPPPTRHIPPPSPPSSRGIVIPPEPTAPTQDPWGYSSPAPTTLAQPQPDPWGAPSQPPPFNTVGSGNPWDADPFSELASSSTSNDLFSTPSADPWAEINQPTTNGGPGNVQPFDMMSVGNNLPTDTQQKDLLADHSTLVNLDSLVSVSTESNPFFTPTPQPTKPGNPFAIEKPIAPSLNQLRTNQPILAPQTNPSPFGDPLLPAPLIPAGSSQATTTSNPFL</sequence>
<evidence type="ECO:0000256" key="2">
    <source>
        <dbReference type="ARBA" id="ARBA00010130"/>
    </source>
</evidence>
<dbReference type="PANTHER" id="PTHR12276:SF115">
    <property type="entry name" value="FI19443P1"/>
    <property type="match status" value="1"/>
</dbReference>
<feature type="compositionally biased region" description="Polar residues" evidence="7">
    <location>
        <begin position="530"/>
        <end position="542"/>
    </location>
</feature>
<evidence type="ECO:0000256" key="7">
    <source>
        <dbReference type="SAM" id="MobiDB-lite"/>
    </source>
</evidence>
<protein>
    <submittedName>
        <fullName evidence="8">Epsin-2 isoform X1</fullName>
    </submittedName>
</protein>
<keyword evidence="4" id="KW-0597">Phosphoprotein</keyword>
<dbReference type="InterPro" id="IPR003903">
    <property type="entry name" value="UIM_dom"/>
</dbReference>
<dbReference type="PROSITE" id="PS50330">
    <property type="entry name" value="UIM"/>
    <property type="match status" value="1"/>
</dbReference>
<name>A0A7D9JDZ2_PARCT</name>
<gene>
    <name evidence="8" type="ORF">PACLA_8A008019</name>
</gene>
<dbReference type="OrthoDB" id="4033880at2759"/>
<dbReference type="InterPro" id="IPR013809">
    <property type="entry name" value="ENTH"/>
</dbReference>
<comment type="subcellular location">
    <subcellularLocation>
        <location evidence="1">Cytoplasm</location>
    </subcellularLocation>
</comment>
<dbReference type="GO" id="GO:0005886">
    <property type="term" value="C:plasma membrane"/>
    <property type="evidence" value="ECO:0007669"/>
    <property type="project" value="TreeGrafter"/>
</dbReference>
<comment type="caution">
    <text evidence="8">The sequence shown here is derived from an EMBL/GenBank/DDBJ whole genome shotgun (WGS) entry which is preliminary data.</text>
</comment>
<keyword evidence="5" id="KW-0677">Repeat</keyword>
<evidence type="ECO:0000256" key="5">
    <source>
        <dbReference type="ARBA" id="ARBA00022737"/>
    </source>
</evidence>
<proteinExistence type="inferred from homology"/>
<dbReference type="SUPFAM" id="SSF48464">
    <property type="entry name" value="ENTH/VHS domain"/>
    <property type="match status" value="1"/>
</dbReference>
<feature type="region of interest" description="Disordered" evidence="7">
    <location>
        <begin position="469"/>
        <end position="542"/>
    </location>
</feature>
<dbReference type="EMBL" id="CACRXK020015019">
    <property type="protein sequence ID" value="CAB4027789.1"/>
    <property type="molecule type" value="Genomic_DNA"/>
</dbReference>
<dbReference type="GO" id="GO:0006897">
    <property type="term" value="P:endocytosis"/>
    <property type="evidence" value="ECO:0007669"/>
    <property type="project" value="TreeGrafter"/>
</dbReference>
<dbReference type="SMART" id="SM00273">
    <property type="entry name" value="ENTH"/>
    <property type="match status" value="1"/>
</dbReference>
<reference evidence="8" key="1">
    <citation type="submission" date="2020-04" db="EMBL/GenBank/DDBJ databases">
        <authorList>
            <person name="Alioto T."/>
            <person name="Alioto T."/>
            <person name="Gomez Garrido J."/>
        </authorList>
    </citation>
    <scope>NUCLEOTIDE SEQUENCE</scope>
    <source>
        <strain evidence="8">A484AB</strain>
    </source>
</reference>
<feature type="compositionally biased region" description="Pro residues" evidence="7">
    <location>
        <begin position="320"/>
        <end position="334"/>
    </location>
</feature>
<evidence type="ECO:0000256" key="1">
    <source>
        <dbReference type="ARBA" id="ARBA00004496"/>
    </source>
</evidence>